<dbReference type="Pfam" id="PF03459">
    <property type="entry name" value="TOBE"/>
    <property type="match status" value="1"/>
</dbReference>
<dbReference type="InterPro" id="IPR008995">
    <property type="entry name" value="Mo/tungstate-bd_C_term_dom"/>
</dbReference>
<dbReference type="NCBIfam" id="TIGR00638">
    <property type="entry name" value="Mop"/>
    <property type="match status" value="1"/>
</dbReference>
<dbReference type="OrthoDB" id="122515at2"/>
<evidence type="ECO:0000256" key="2">
    <source>
        <dbReference type="PROSITE-ProRule" id="PRU01213"/>
    </source>
</evidence>
<sequence length="68" mass="7143">MATSLRNHVKGKVKEIVPGPAVCEVEIETSAGTLSSVITARSLQELGLKVGDEVRAVVKSTEVGIEKP</sequence>
<keyword evidence="1 2" id="KW-0500">Molybdenum</keyword>
<reference evidence="4 5" key="1">
    <citation type="submission" date="2019-11" db="EMBL/GenBank/DDBJ databases">
        <title>The genome sequence of Methylocystis heyeri.</title>
        <authorList>
            <person name="Oshkin I.Y."/>
            <person name="Miroshnikov K."/>
            <person name="Dedysh S.N."/>
        </authorList>
    </citation>
    <scope>NUCLEOTIDE SEQUENCE [LARGE SCALE GENOMIC DNA]</scope>
    <source>
        <strain evidence="4 5">H2</strain>
    </source>
</reference>
<feature type="domain" description="Mop" evidence="3">
    <location>
        <begin position="2"/>
        <end position="67"/>
    </location>
</feature>
<dbReference type="AlphaFoldDB" id="A0A6B8KAR8"/>
<protein>
    <submittedName>
        <fullName evidence="4">Transporter</fullName>
    </submittedName>
</protein>
<evidence type="ECO:0000256" key="1">
    <source>
        <dbReference type="ARBA" id="ARBA00022505"/>
    </source>
</evidence>
<organism evidence="4 5">
    <name type="scientific">Methylocystis heyeri</name>
    <dbReference type="NCBI Taxonomy" id="391905"/>
    <lineage>
        <taxon>Bacteria</taxon>
        <taxon>Pseudomonadati</taxon>
        <taxon>Pseudomonadota</taxon>
        <taxon>Alphaproteobacteria</taxon>
        <taxon>Hyphomicrobiales</taxon>
        <taxon>Methylocystaceae</taxon>
        <taxon>Methylocystis</taxon>
    </lineage>
</organism>
<dbReference type="Gene3D" id="2.40.50.100">
    <property type="match status" value="1"/>
</dbReference>
<evidence type="ECO:0000313" key="4">
    <source>
        <dbReference type="EMBL" id="QGM45196.1"/>
    </source>
</evidence>
<dbReference type="GO" id="GO:0015689">
    <property type="term" value="P:molybdate ion transport"/>
    <property type="evidence" value="ECO:0007669"/>
    <property type="project" value="InterPro"/>
</dbReference>
<evidence type="ECO:0000313" key="5">
    <source>
        <dbReference type="Proteomes" id="UP000309061"/>
    </source>
</evidence>
<dbReference type="RefSeq" id="WP_136495479.1">
    <property type="nucleotide sequence ID" value="NZ_CP046052.1"/>
</dbReference>
<accession>A0A6B8KAR8</accession>
<name>A0A6B8KAR8_9HYPH</name>
<keyword evidence="5" id="KW-1185">Reference proteome</keyword>
<dbReference type="KEGG" id="mhey:H2LOC_005525"/>
<dbReference type="Proteomes" id="UP000309061">
    <property type="component" value="Chromosome"/>
</dbReference>
<proteinExistence type="predicted"/>
<dbReference type="SUPFAM" id="SSF50331">
    <property type="entry name" value="MOP-like"/>
    <property type="match status" value="1"/>
</dbReference>
<dbReference type="PROSITE" id="PS51866">
    <property type="entry name" value="MOP"/>
    <property type="match status" value="1"/>
</dbReference>
<dbReference type="InterPro" id="IPR004606">
    <property type="entry name" value="Mop_domain"/>
</dbReference>
<gene>
    <name evidence="4" type="ORF">H2LOC_005525</name>
</gene>
<dbReference type="EMBL" id="CP046052">
    <property type="protein sequence ID" value="QGM45196.1"/>
    <property type="molecule type" value="Genomic_DNA"/>
</dbReference>
<dbReference type="InterPro" id="IPR005116">
    <property type="entry name" value="Transp-assoc_OB_typ1"/>
</dbReference>
<evidence type="ECO:0000259" key="3">
    <source>
        <dbReference type="PROSITE" id="PS51866"/>
    </source>
</evidence>